<evidence type="ECO:0000313" key="3">
    <source>
        <dbReference type="EMBL" id="MFC5056154.1"/>
    </source>
</evidence>
<evidence type="ECO:0000259" key="2">
    <source>
        <dbReference type="Pfam" id="PF13472"/>
    </source>
</evidence>
<evidence type="ECO:0000256" key="1">
    <source>
        <dbReference type="SAM" id="SignalP"/>
    </source>
</evidence>
<feature type="chain" id="PRO_5046085383" evidence="1">
    <location>
        <begin position="30"/>
        <end position="399"/>
    </location>
</feature>
<dbReference type="PANTHER" id="PTHR37981:SF1">
    <property type="entry name" value="SGNH HYDROLASE-TYPE ESTERASE DOMAIN-CONTAINING PROTEIN"/>
    <property type="match status" value="1"/>
</dbReference>
<comment type="caution">
    <text evidence="3">The sequence shown here is derived from an EMBL/GenBank/DDBJ whole genome shotgun (WGS) entry which is preliminary data.</text>
</comment>
<name>A0ABV9Y345_9PSEU</name>
<organism evidence="3 4">
    <name type="scientific">Saccharothrix xinjiangensis</name>
    <dbReference type="NCBI Taxonomy" id="204798"/>
    <lineage>
        <taxon>Bacteria</taxon>
        <taxon>Bacillati</taxon>
        <taxon>Actinomycetota</taxon>
        <taxon>Actinomycetes</taxon>
        <taxon>Pseudonocardiales</taxon>
        <taxon>Pseudonocardiaceae</taxon>
        <taxon>Saccharothrix</taxon>
    </lineage>
</organism>
<dbReference type="Gene3D" id="3.40.50.1110">
    <property type="entry name" value="SGNH hydrolase"/>
    <property type="match status" value="1"/>
</dbReference>
<keyword evidence="1" id="KW-0732">Signal</keyword>
<dbReference type="PROSITE" id="PS51318">
    <property type="entry name" value="TAT"/>
    <property type="match status" value="1"/>
</dbReference>
<evidence type="ECO:0000313" key="4">
    <source>
        <dbReference type="Proteomes" id="UP001595833"/>
    </source>
</evidence>
<dbReference type="InterPro" id="IPR036514">
    <property type="entry name" value="SGNH_hydro_sf"/>
</dbReference>
<gene>
    <name evidence="3" type="ORF">ACFPFM_20650</name>
</gene>
<protein>
    <submittedName>
        <fullName evidence="3">GDSL-type esterase/lipase family protein</fullName>
    </submittedName>
</protein>
<dbReference type="InterPro" id="IPR013830">
    <property type="entry name" value="SGNH_hydro"/>
</dbReference>
<dbReference type="InterPro" id="IPR006311">
    <property type="entry name" value="TAT_signal"/>
</dbReference>
<feature type="signal peptide" evidence="1">
    <location>
        <begin position="1"/>
        <end position="29"/>
    </location>
</feature>
<sequence length="399" mass="42078">MFAATRRVLALPAALAAAAALVTAPAAHASEEPAAPAADKPAAVISLGDSYISGEAGRWRGNALNDDGTKWGTDLATTCEGGSCTTDPRRVYGDTHTSTDMCHRSTSAEVVSAAIPGLTAINLACSGATTRDVRQGDASRNQPNQLDLLRAAVRDHRVALVVLSIGGNDLWFGDIIADCVKGYLTPFGAYRCAPNWNAKITGYFGRLRADVGATVKAIKEVVNAAQGTGTYRFVLQSYPSPLPAADGFRIPESGPRFAQGGCPLWDSDADWARRELVPAVAAQLRAVADDRDVRFLDLQDALDGREVCAKGARQATSADTAANPVPGAESEWVRWVVTGYTAQGDLQESMHPNYYGQRALGACLRLVHERGVGNFACRNTPGAGPGRMVLSPLLPSTVD</sequence>
<keyword evidence="4" id="KW-1185">Reference proteome</keyword>
<dbReference type="PANTHER" id="PTHR37981">
    <property type="entry name" value="LIPASE 2"/>
    <property type="match status" value="1"/>
</dbReference>
<dbReference type="EMBL" id="JBHSJB010000018">
    <property type="protein sequence ID" value="MFC5056154.1"/>
    <property type="molecule type" value="Genomic_DNA"/>
</dbReference>
<dbReference type="RefSeq" id="WP_344039550.1">
    <property type="nucleotide sequence ID" value="NZ_BAAAKE010000017.1"/>
</dbReference>
<dbReference type="InterPro" id="IPR037460">
    <property type="entry name" value="SEST-like"/>
</dbReference>
<dbReference type="Pfam" id="PF13472">
    <property type="entry name" value="Lipase_GDSL_2"/>
    <property type="match status" value="1"/>
</dbReference>
<reference evidence="4" key="1">
    <citation type="journal article" date="2019" name="Int. J. Syst. Evol. Microbiol.">
        <title>The Global Catalogue of Microorganisms (GCM) 10K type strain sequencing project: providing services to taxonomists for standard genome sequencing and annotation.</title>
        <authorList>
            <consortium name="The Broad Institute Genomics Platform"/>
            <consortium name="The Broad Institute Genome Sequencing Center for Infectious Disease"/>
            <person name="Wu L."/>
            <person name="Ma J."/>
        </authorList>
    </citation>
    <scope>NUCLEOTIDE SEQUENCE [LARGE SCALE GENOMIC DNA]</scope>
    <source>
        <strain evidence="4">KCTC 12848</strain>
    </source>
</reference>
<dbReference type="SUPFAM" id="SSF52266">
    <property type="entry name" value="SGNH hydrolase"/>
    <property type="match status" value="1"/>
</dbReference>
<proteinExistence type="predicted"/>
<dbReference type="Proteomes" id="UP001595833">
    <property type="component" value="Unassembled WGS sequence"/>
</dbReference>
<feature type="domain" description="SGNH hydrolase-type esterase" evidence="2">
    <location>
        <begin position="108"/>
        <end position="307"/>
    </location>
</feature>
<accession>A0ABV9Y345</accession>